<dbReference type="InterPro" id="IPR001509">
    <property type="entry name" value="Epimerase_deHydtase"/>
</dbReference>
<feature type="domain" description="NAD-dependent epimerase/dehydratase" evidence="2">
    <location>
        <begin position="37"/>
        <end position="273"/>
    </location>
</feature>
<dbReference type="GO" id="GO:0005737">
    <property type="term" value="C:cytoplasm"/>
    <property type="evidence" value="ECO:0007669"/>
    <property type="project" value="TreeGrafter"/>
</dbReference>
<dbReference type="Proteomes" id="UP000198415">
    <property type="component" value="Unassembled WGS sequence"/>
</dbReference>
<evidence type="ECO:0000313" key="3">
    <source>
        <dbReference type="EMBL" id="SNR26253.1"/>
    </source>
</evidence>
<dbReference type="EMBL" id="FZNR01000001">
    <property type="protein sequence ID" value="SNR26253.1"/>
    <property type="molecule type" value="Genomic_DNA"/>
</dbReference>
<accession>A0A238UY41</accession>
<gene>
    <name evidence="3" type="ORF">SAMN06264365_101248</name>
</gene>
<dbReference type="SUPFAM" id="SSF51735">
    <property type="entry name" value="NAD(P)-binding Rossmann-fold domains"/>
    <property type="match status" value="1"/>
</dbReference>
<feature type="region of interest" description="Disordered" evidence="1">
    <location>
        <begin position="358"/>
        <end position="384"/>
    </location>
</feature>
<keyword evidence="4" id="KW-1185">Reference proteome</keyword>
<dbReference type="InterPro" id="IPR051783">
    <property type="entry name" value="NAD(P)-dependent_oxidoreduct"/>
</dbReference>
<evidence type="ECO:0000259" key="2">
    <source>
        <dbReference type="Pfam" id="PF01370"/>
    </source>
</evidence>
<dbReference type="Gene3D" id="3.40.50.720">
    <property type="entry name" value="NAD(P)-binding Rossmann-like Domain"/>
    <property type="match status" value="1"/>
</dbReference>
<evidence type="ECO:0000256" key="1">
    <source>
        <dbReference type="SAM" id="MobiDB-lite"/>
    </source>
</evidence>
<evidence type="ECO:0000313" key="4">
    <source>
        <dbReference type="Proteomes" id="UP000198415"/>
    </source>
</evidence>
<proteinExistence type="predicted"/>
<dbReference type="Pfam" id="PF01370">
    <property type="entry name" value="Epimerase"/>
    <property type="match status" value="1"/>
</dbReference>
<sequence>MVRRVPIPSPEKTGDTMNGPGKQIRSRPVGYASDMRVVIVGATGNSGTALLRRLRTEPDVEAIGIARRAPENNGPYAGLEWHSVDVGRDDAPRRLVRIFDGADAVVNLAWQIQPSHDARRLYRTNVLGSRTVFQAALRAGVATLVQASSVGVYAPGPKWAYVKETWLRTGIPESSYSRHKAMVERMLDEIESDHPTLRVVRIRPGLIFQRDAGTEIGRYFAGPLVPVRLLRLGWVPLLPANPGLRLQAVHADDVADAYLRVLRADVRGAFNIAAEPVLDPATLAREFHGIPVPVPGFALQGAAALSWWLRLQPVDRGWVKLALKAPLMCCDRAAGELGWRPETDAVSALREVVAGLAERAGRPESPPLRPGTSRSGLLRGRRDP</sequence>
<feature type="region of interest" description="Disordered" evidence="1">
    <location>
        <begin position="1"/>
        <end position="27"/>
    </location>
</feature>
<dbReference type="PANTHER" id="PTHR48079">
    <property type="entry name" value="PROTEIN YEEZ"/>
    <property type="match status" value="1"/>
</dbReference>
<reference evidence="3 4" key="1">
    <citation type="submission" date="2017-06" db="EMBL/GenBank/DDBJ databases">
        <authorList>
            <person name="Kim H.J."/>
            <person name="Triplett B.A."/>
        </authorList>
    </citation>
    <scope>NUCLEOTIDE SEQUENCE [LARGE SCALE GENOMIC DNA]</scope>
    <source>
        <strain evidence="3 4">DSM 43151</strain>
    </source>
</reference>
<dbReference type="PANTHER" id="PTHR48079:SF6">
    <property type="entry name" value="NAD(P)-BINDING DOMAIN-CONTAINING PROTEIN-RELATED"/>
    <property type="match status" value="1"/>
</dbReference>
<protein>
    <submittedName>
        <fullName evidence="3">Nucleoside-diphosphate-sugar epimerase</fullName>
    </submittedName>
</protein>
<organism evidence="3 4">
    <name type="scientific">Actinoplanes regularis</name>
    <dbReference type="NCBI Taxonomy" id="52697"/>
    <lineage>
        <taxon>Bacteria</taxon>
        <taxon>Bacillati</taxon>
        <taxon>Actinomycetota</taxon>
        <taxon>Actinomycetes</taxon>
        <taxon>Micromonosporales</taxon>
        <taxon>Micromonosporaceae</taxon>
        <taxon>Actinoplanes</taxon>
    </lineage>
</organism>
<dbReference type="GO" id="GO:0004029">
    <property type="term" value="F:aldehyde dehydrogenase (NAD+) activity"/>
    <property type="evidence" value="ECO:0007669"/>
    <property type="project" value="TreeGrafter"/>
</dbReference>
<dbReference type="AlphaFoldDB" id="A0A238UY41"/>
<name>A0A238UY41_9ACTN</name>
<dbReference type="InterPro" id="IPR036291">
    <property type="entry name" value="NAD(P)-bd_dom_sf"/>
</dbReference>